<evidence type="ECO:0000313" key="2">
    <source>
        <dbReference type="Proteomes" id="UP001152649"/>
    </source>
</evidence>
<protein>
    <submittedName>
        <fullName evidence="1">Uncharacterized protein</fullName>
    </submittedName>
</protein>
<dbReference type="Proteomes" id="UP001152649">
    <property type="component" value="Unassembled WGS sequence"/>
</dbReference>
<dbReference type="OrthoDB" id="2150604at2759"/>
<evidence type="ECO:0000313" key="1">
    <source>
        <dbReference type="EMBL" id="CAG8360461.1"/>
    </source>
</evidence>
<dbReference type="AlphaFoldDB" id="A0A9W4IZP6"/>
<proteinExistence type="predicted"/>
<name>A0A9W4IZP6_9EURO</name>
<dbReference type="EMBL" id="CAJVPG010000133">
    <property type="protein sequence ID" value="CAG8360461.1"/>
    <property type="molecule type" value="Genomic_DNA"/>
</dbReference>
<accession>A0A9W4IZP6</accession>
<reference evidence="1" key="1">
    <citation type="submission" date="2021-07" db="EMBL/GenBank/DDBJ databases">
        <authorList>
            <person name="Branca A.L. A."/>
        </authorList>
    </citation>
    <scope>NUCLEOTIDE SEQUENCE</scope>
</reference>
<sequence length="68" mass="7882">MLDLPQRNPQVSIHQNWITLRNKNIVWLPPEYRPTEYQPTCFTAHESVLAIGHSSGRVSFMGFQLNSE</sequence>
<organism evidence="1 2">
    <name type="scientific">Penicillium salamii</name>
    <dbReference type="NCBI Taxonomy" id="1612424"/>
    <lineage>
        <taxon>Eukaryota</taxon>
        <taxon>Fungi</taxon>
        <taxon>Dikarya</taxon>
        <taxon>Ascomycota</taxon>
        <taxon>Pezizomycotina</taxon>
        <taxon>Eurotiomycetes</taxon>
        <taxon>Eurotiomycetidae</taxon>
        <taxon>Eurotiales</taxon>
        <taxon>Aspergillaceae</taxon>
        <taxon>Penicillium</taxon>
    </lineage>
</organism>
<comment type="caution">
    <text evidence="1">The sequence shown here is derived from an EMBL/GenBank/DDBJ whole genome shotgun (WGS) entry which is preliminary data.</text>
</comment>
<keyword evidence="2" id="KW-1185">Reference proteome</keyword>
<gene>
    <name evidence="1" type="ORF">PSALAMII_LOCUS3739</name>
</gene>